<accession>A0A7T5R3X6</accession>
<organism evidence="2 3">
    <name type="scientific">Micavibrio aeruginosavorus</name>
    <dbReference type="NCBI Taxonomy" id="349221"/>
    <lineage>
        <taxon>Bacteria</taxon>
        <taxon>Pseudomonadati</taxon>
        <taxon>Bdellovibrionota</taxon>
        <taxon>Bdellovibrionia</taxon>
        <taxon>Bdellovibrionales</taxon>
        <taxon>Pseudobdellovibrionaceae</taxon>
        <taxon>Micavibrio</taxon>
    </lineage>
</organism>
<sequence length="63" mass="7471">MPHQYIPPHMIPPAKDKFREVQIPLHDYVDDRPPPPGWNRDGTRTDNTPAERPYNPNVPRWDM</sequence>
<feature type="region of interest" description="Disordered" evidence="1">
    <location>
        <begin position="27"/>
        <end position="63"/>
    </location>
</feature>
<dbReference type="EMBL" id="CP066681">
    <property type="protein sequence ID" value="QQG37108.1"/>
    <property type="molecule type" value="Genomic_DNA"/>
</dbReference>
<evidence type="ECO:0000313" key="3">
    <source>
        <dbReference type="Proteomes" id="UP000595362"/>
    </source>
</evidence>
<proteinExistence type="predicted"/>
<dbReference type="Proteomes" id="UP000595362">
    <property type="component" value="Chromosome"/>
</dbReference>
<evidence type="ECO:0000313" key="2">
    <source>
        <dbReference type="EMBL" id="QQG37108.1"/>
    </source>
</evidence>
<reference evidence="2 3" key="1">
    <citation type="submission" date="2020-07" db="EMBL/GenBank/DDBJ databases">
        <title>Huge and variable diversity of episymbiotic CPR bacteria and DPANN archaea in groundwater ecosystems.</title>
        <authorList>
            <person name="He C.Y."/>
            <person name="Keren R."/>
            <person name="Whittaker M."/>
            <person name="Farag I.F."/>
            <person name="Doudna J."/>
            <person name="Cate J.H.D."/>
            <person name="Banfield J.F."/>
        </authorList>
    </citation>
    <scope>NUCLEOTIDE SEQUENCE [LARGE SCALE GENOMIC DNA]</scope>
    <source>
        <strain evidence="2">NC_groundwater_70_Ag_B-0.1um_54_66</strain>
    </source>
</reference>
<gene>
    <name evidence="2" type="ORF">HYS17_04925</name>
</gene>
<name>A0A7T5R3X6_9BACT</name>
<evidence type="ECO:0000256" key="1">
    <source>
        <dbReference type="SAM" id="MobiDB-lite"/>
    </source>
</evidence>
<protein>
    <submittedName>
        <fullName evidence="2">Uncharacterized protein</fullName>
    </submittedName>
</protein>
<dbReference type="AlphaFoldDB" id="A0A7T5R3X6"/>